<feature type="domain" description="Histidine kinase" evidence="15">
    <location>
        <begin position="499"/>
        <end position="712"/>
    </location>
</feature>
<keyword evidence="7 14" id="KW-0812">Transmembrane</keyword>
<keyword evidence="13 14" id="KW-0472">Membrane</keyword>
<evidence type="ECO:0000256" key="13">
    <source>
        <dbReference type="ARBA" id="ARBA00023136"/>
    </source>
</evidence>
<keyword evidence="12" id="KW-0902">Two-component regulatory system</keyword>
<feature type="transmembrane region" description="Helical" evidence="14">
    <location>
        <begin position="16"/>
        <end position="38"/>
    </location>
</feature>
<evidence type="ECO:0000256" key="5">
    <source>
        <dbReference type="ARBA" id="ARBA00022553"/>
    </source>
</evidence>
<feature type="transmembrane region" description="Helical" evidence="14">
    <location>
        <begin position="215"/>
        <end position="238"/>
    </location>
</feature>
<evidence type="ECO:0000256" key="1">
    <source>
        <dbReference type="ARBA" id="ARBA00000085"/>
    </source>
</evidence>
<dbReference type="Pfam" id="PF02518">
    <property type="entry name" value="HATPase_c"/>
    <property type="match status" value="1"/>
</dbReference>
<dbReference type="InterPro" id="IPR003594">
    <property type="entry name" value="HATPase_dom"/>
</dbReference>
<name>A0A8J6P1A2_9FIRM</name>
<keyword evidence="8" id="KW-0547">Nucleotide-binding</keyword>
<organism evidence="16 17">
    <name type="scientific">Massiliimalia timonensis</name>
    <dbReference type="NCBI Taxonomy" id="1987501"/>
    <lineage>
        <taxon>Bacteria</taxon>
        <taxon>Bacillati</taxon>
        <taxon>Bacillota</taxon>
        <taxon>Clostridia</taxon>
        <taxon>Eubacteriales</taxon>
        <taxon>Oscillospiraceae</taxon>
        <taxon>Massiliimalia</taxon>
    </lineage>
</organism>
<gene>
    <name evidence="16" type="ORF">H8702_07925</name>
</gene>
<evidence type="ECO:0000256" key="7">
    <source>
        <dbReference type="ARBA" id="ARBA00022692"/>
    </source>
</evidence>
<dbReference type="InterPro" id="IPR050398">
    <property type="entry name" value="HssS/ArlS-like"/>
</dbReference>
<evidence type="ECO:0000313" key="16">
    <source>
        <dbReference type="EMBL" id="MBC8611046.1"/>
    </source>
</evidence>
<keyword evidence="4" id="KW-1003">Cell membrane</keyword>
<comment type="subcellular location">
    <subcellularLocation>
        <location evidence="2">Cell membrane</location>
        <topology evidence="2">Multi-pass membrane protein</topology>
    </subcellularLocation>
</comment>
<dbReference type="InterPro" id="IPR036890">
    <property type="entry name" value="HATPase_C_sf"/>
</dbReference>
<comment type="caution">
    <text evidence="16">The sequence shown here is derived from an EMBL/GenBank/DDBJ whole genome shotgun (WGS) entry which is preliminary data.</text>
</comment>
<evidence type="ECO:0000256" key="3">
    <source>
        <dbReference type="ARBA" id="ARBA00012438"/>
    </source>
</evidence>
<dbReference type="SMART" id="SM00388">
    <property type="entry name" value="HisKA"/>
    <property type="match status" value="1"/>
</dbReference>
<dbReference type="SUPFAM" id="SSF47384">
    <property type="entry name" value="Homodimeric domain of signal transducing histidine kinase"/>
    <property type="match status" value="1"/>
</dbReference>
<keyword evidence="11 14" id="KW-1133">Transmembrane helix</keyword>
<evidence type="ECO:0000256" key="8">
    <source>
        <dbReference type="ARBA" id="ARBA00022741"/>
    </source>
</evidence>
<keyword evidence="6" id="KW-0808">Transferase</keyword>
<dbReference type="Gene3D" id="3.30.565.10">
    <property type="entry name" value="Histidine kinase-like ATPase, C-terminal domain"/>
    <property type="match status" value="1"/>
</dbReference>
<proteinExistence type="predicted"/>
<dbReference type="Gene3D" id="1.10.287.130">
    <property type="match status" value="1"/>
</dbReference>
<dbReference type="InterPro" id="IPR005467">
    <property type="entry name" value="His_kinase_dom"/>
</dbReference>
<dbReference type="AlphaFoldDB" id="A0A8J6P1A2"/>
<sequence>MDTKWRRFSRHRATKIGCFLLFIISIALCVESVLLVGFSSGMKYGLEPILCKEYVNSDVQMTKILDDMAGVRNKVYYQERETNQQYQGFLKENALEDSEENFRYFIEVYLHGNYFLEETEEVAFNYLATYLINGKEKTIGNITEEEFSTLANSGLTYSYTGGTLSSNRKGVPTPTLDTPEFEGAPEFISMKIVYPQDMLTENQKLWNAERTRRLGASWCLLTCGVIMLFSLIFLLAVTGKKVGEEKAQICFFDRLWTEVILLLGTGAVILDGTIIYAQYQEFSYMQYYYGDVNASNSMLLMAILAGTGIAAVTAVVLLCLLSLARKLKVHIFWRSSVIGKFCRWVWRGCKYLKRSFSGLFNGERWKDYKFQRSLFVRQLVFVLGEILLWFITAMLMGEAMYGWGAGDVAFFFLFLCMFLALLLLAWYANGYARANEEVGMLCRQIDDMADGRLEGRLILDEKALLKDTAEHLNDIQGGIQKNIESQIKSERTKIELITNVSHDLKTPLTSIISYIDLLQKEELNDEARDYVNILAQKSDRLKNMVADVFDLAKTTSGEAKVVKEQLEVRKLLEQTMGDMEDKIEQSNRTFRVFLLDEPVYIEGDGQKLYRVFQNLIDNALKYSMEGTRIFIQMTRTPDEVTVSVKNTAAYEMEFTEEEILERFSRGDKSRTTEGNGLGLSIAKSFAEVCGGAFDIKIDGDQFKAMVTFPVVEKLPDPAESENEPPEESI</sequence>
<dbReference type="SUPFAM" id="SSF55874">
    <property type="entry name" value="ATPase domain of HSP90 chaperone/DNA topoisomerase II/histidine kinase"/>
    <property type="match status" value="1"/>
</dbReference>
<dbReference type="Proteomes" id="UP000632659">
    <property type="component" value="Unassembled WGS sequence"/>
</dbReference>
<evidence type="ECO:0000256" key="14">
    <source>
        <dbReference type="SAM" id="Phobius"/>
    </source>
</evidence>
<evidence type="ECO:0000259" key="15">
    <source>
        <dbReference type="PROSITE" id="PS50109"/>
    </source>
</evidence>
<feature type="transmembrane region" description="Helical" evidence="14">
    <location>
        <begin position="374"/>
        <end position="396"/>
    </location>
</feature>
<dbReference type="FunFam" id="1.10.287.130:FF:000001">
    <property type="entry name" value="Two-component sensor histidine kinase"/>
    <property type="match status" value="1"/>
</dbReference>
<protein>
    <recommendedName>
        <fullName evidence="3">histidine kinase</fullName>
        <ecNumber evidence="3">2.7.13.3</ecNumber>
    </recommendedName>
</protein>
<dbReference type="EC" id="2.7.13.3" evidence="3"/>
<dbReference type="PANTHER" id="PTHR45528:SF1">
    <property type="entry name" value="SENSOR HISTIDINE KINASE CPXA"/>
    <property type="match status" value="1"/>
</dbReference>
<evidence type="ECO:0000256" key="12">
    <source>
        <dbReference type="ARBA" id="ARBA00023012"/>
    </source>
</evidence>
<keyword evidence="17" id="KW-1185">Reference proteome</keyword>
<dbReference type="SMART" id="SM00387">
    <property type="entry name" value="HATPase_c"/>
    <property type="match status" value="1"/>
</dbReference>
<dbReference type="Pfam" id="PF00512">
    <property type="entry name" value="HisKA"/>
    <property type="match status" value="1"/>
</dbReference>
<evidence type="ECO:0000256" key="6">
    <source>
        <dbReference type="ARBA" id="ARBA00022679"/>
    </source>
</evidence>
<evidence type="ECO:0000256" key="10">
    <source>
        <dbReference type="ARBA" id="ARBA00022840"/>
    </source>
</evidence>
<dbReference type="GO" id="GO:0005886">
    <property type="term" value="C:plasma membrane"/>
    <property type="evidence" value="ECO:0007669"/>
    <property type="project" value="UniProtKB-SubCell"/>
</dbReference>
<dbReference type="InterPro" id="IPR036097">
    <property type="entry name" value="HisK_dim/P_sf"/>
</dbReference>
<keyword evidence="9 16" id="KW-0418">Kinase</keyword>
<feature type="transmembrane region" description="Helical" evidence="14">
    <location>
        <begin position="259"/>
        <end position="279"/>
    </location>
</feature>
<dbReference type="InterPro" id="IPR003661">
    <property type="entry name" value="HisK_dim/P_dom"/>
</dbReference>
<dbReference type="PROSITE" id="PS50109">
    <property type="entry name" value="HIS_KIN"/>
    <property type="match status" value="1"/>
</dbReference>
<dbReference type="PANTHER" id="PTHR45528">
    <property type="entry name" value="SENSOR HISTIDINE KINASE CPXA"/>
    <property type="match status" value="1"/>
</dbReference>
<dbReference type="CDD" id="cd00082">
    <property type="entry name" value="HisKA"/>
    <property type="match status" value="1"/>
</dbReference>
<dbReference type="GO" id="GO:0005524">
    <property type="term" value="F:ATP binding"/>
    <property type="evidence" value="ECO:0007669"/>
    <property type="project" value="UniProtKB-KW"/>
</dbReference>
<evidence type="ECO:0000313" key="17">
    <source>
        <dbReference type="Proteomes" id="UP000632659"/>
    </source>
</evidence>
<dbReference type="EMBL" id="JACRTL010000004">
    <property type="protein sequence ID" value="MBC8611046.1"/>
    <property type="molecule type" value="Genomic_DNA"/>
</dbReference>
<keyword evidence="5" id="KW-0597">Phosphoprotein</keyword>
<dbReference type="GO" id="GO:0000155">
    <property type="term" value="F:phosphorelay sensor kinase activity"/>
    <property type="evidence" value="ECO:0007669"/>
    <property type="project" value="InterPro"/>
</dbReference>
<evidence type="ECO:0000256" key="2">
    <source>
        <dbReference type="ARBA" id="ARBA00004651"/>
    </source>
</evidence>
<accession>A0A8J6P1A2</accession>
<feature type="transmembrane region" description="Helical" evidence="14">
    <location>
        <begin position="408"/>
        <end position="428"/>
    </location>
</feature>
<evidence type="ECO:0000256" key="11">
    <source>
        <dbReference type="ARBA" id="ARBA00022989"/>
    </source>
</evidence>
<evidence type="ECO:0000256" key="4">
    <source>
        <dbReference type="ARBA" id="ARBA00022475"/>
    </source>
</evidence>
<dbReference type="RefSeq" id="WP_187536526.1">
    <property type="nucleotide sequence ID" value="NZ_JACRTL010000004.1"/>
</dbReference>
<evidence type="ECO:0000256" key="9">
    <source>
        <dbReference type="ARBA" id="ARBA00022777"/>
    </source>
</evidence>
<comment type="catalytic activity">
    <reaction evidence="1">
        <text>ATP + protein L-histidine = ADP + protein N-phospho-L-histidine.</text>
        <dbReference type="EC" id="2.7.13.3"/>
    </reaction>
</comment>
<feature type="transmembrane region" description="Helical" evidence="14">
    <location>
        <begin position="299"/>
        <end position="324"/>
    </location>
</feature>
<reference evidence="16" key="1">
    <citation type="submission" date="2020-08" db="EMBL/GenBank/DDBJ databases">
        <title>Genome public.</title>
        <authorList>
            <person name="Liu C."/>
            <person name="Sun Q."/>
        </authorList>
    </citation>
    <scope>NUCLEOTIDE SEQUENCE</scope>
    <source>
        <strain evidence="16">NSJ-15</strain>
    </source>
</reference>
<keyword evidence="10" id="KW-0067">ATP-binding</keyword>